<keyword evidence="1" id="KW-1133">Transmembrane helix</keyword>
<evidence type="ECO:0000256" key="1">
    <source>
        <dbReference type="SAM" id="Phobius"/>
    </source>
</evidence>
<dbReference type="HOGENOM" id="CLU_2999526_0_0_1"/>
<dbReference type="AlphaFoldDB" id="A0A072UBJ0"/>
<keyword evidence="1" id="KW-0472">Membrane</keyword>
<protein>
    <submittedName>
        <fullName evidence="2">Transmembrane protein, putative</fullName>
    </submittedName>
</protein>
<reference evidence="2 4" key="1">
    <citation type="journal article" date="2011" name="Nature">
        <title>The Medicago genome provides insight into the evolution of rhizobial symbioses.</title>
        <authorList>
            <person name="Young N.D."/>
            <person name="Debelle F."/>
            <person name="Oldroyd G.E."/>
            <person name="Geurts R."/>
            <person name="Cannon S.B."/>
            <person name="Udvardi M.K."/>
            <person name="Benedito V.A."/>
            <person name="Mayer K.F."/>
            <person name="Gouzy J."/>
            <person name="Schoof H."/>
            <person name="Van de Peer Y."/>
            <person name="Proost S."/>
            <person name="Cook D.R."/>
            <person name="Meyers B.C."/>
            <person name="Spannagl M."/>
            <person name="Cheung F."/>
            <person name="De Mita S."/>
            <person name="Krishnakumar V."/>
            <person name="Gundlach H."/>
            <person name="Zhou S."/>
            <person name="Mudge J."/>
            <person name="Bharti A.K."/>
            <person name="Murray J.D."/>
            <person name="Naoumkina M.A."/>
            <person name="Rosen B."/>
            <person name="Silverstein K.A."/>
            <person name="Tang H."/>
            <person name="Rombauts S."/>
            <person name="Zhao P.X."/>
            <person name="Zhou P."/>
            <person name="Barbe V."/>
            <person name="Bardou P."/>
            <person name="Bechner M."/>
            <person name="Bellec A."/>
            <person name="Berger A."/>
            <person name="Berges H."/>
            <person name="Bidwell S."/>
            <person name="Bisseling T."/>
            <person name="Choisne N."/>
            <person name="Couloux A."/>
            <person name="Denny R."/>
            <person name="Deshpande S."/>
            <person name="Dai X."/>
            <person name="Doyle J.J."/>
            <person name="Dudez A.M."/>
            <person name="Farmer A.D."/>
            <person name="Fouteau S."/>
            <person name="Franken C."/>
            <person name="Gibelin C."/>
            <person name="Gish J."/>
            <person name="Goldstein S."/>
            <person name="Gonzalez A.J."/>
            <person name="Green P.J."/>
            <person name="Hallab A."/>
            <person name="Hartog M."/>
            <person name="Hua A."/>
            <person name="Humphray S.J."/>
            <person name="Jeong D.H."/>
            <person name="Jing Y."/>
            <person name="Jocker A."/>
            <person name="Kenton S.M."/>
            <person name="Kim D.J."/>
            <person name="Klee K."/>
            <person name="Lai H."/>
            <person name="Lang C."/>
            <person name="Lin S."/>
            <person name="Macmil S.L."/>
            <person name="Magdelenat G."/>
            <person name="Matthews L."/>
            <person name="McCorrison J."/>
            <person name="Monaghan E.L."/>
            <person name="Mun J.H."/>
            <person name="Najar F.Z."/>
            <person name="Nicholson C."/>
            <person name="Noirot C."/>
            <person name="O'Bleness M."/>
            <person name="Paule C.R."/>
            <person name="Poulain J."/>
            <person name="Prion F."/>
            <person name="Qin B."/>
            <person name="Qu C."/>
            <person name="Retzel E.F."/>
            <person name="Riddle C."/>
            <person name="Sallet E."/>
            <person name="Samain S."/>
            <person name="Samson N."/>
            <person name="Sanders I."/>
            <person name="Saurat O."/>
            <person name="Scarpelli C."/>
            <person name="Schiex T."/>
            <person name="Segurens B."/>
            <person name="Severin A.J."/>
            <person name="Sherrier D.J."/>
            <person name="Shi R."/>
            <person name="Sims S."/>
            <person name="Singer S.R."/>
            <person name="Sinharoy S."/>
            <person name="Sterck L."/>
            <person name="Viollet A."/>
            <person name="Wang B.B."/>
            <person name="Wang K."/>
            <person name="Wang M."/>
            <person name="Wang X."/>
            <person name="Warfsmann J."/>
            <person name="Weissenbach J."/>
            <person name="White D.D."/>
            <person name="White J.D."/>
            <person name="Wiley G.B."/>
            <person name="Wincker P."/>
            <person name="Xing Y."/>
            <person name="Yang L."/>
            <person name="Yao Z."/>
            <person name="Ying F."/>
            <person name="Zhai J."/>
            <person name="Zhou L."/>
            <person name="Zuber A."/>
            <person name="Denarie J."/>
            <person name="Dixon R.A."/>
            <person name="May G.D."/>
            <person name="Schwartz D.C."/>
            <person name="Rogers J."/>
            <person name="Quetier F."/>
            <person name="Town C.D."/>
            <person name="Roe B.A."/>
        </authorList>
    </citation>
    <scope>NUCLEOTIDE SEQUENCE [LARGE SCALE GENOMIC DNA]</scope>
    <source>
        <strain evidence="2">A17</strain>
        <strain evidence="3 4">cv. Jemalong A17</strain>
    </source>
</reference>
<evidence type="ECO:0000313" key="3">
    <source>
        <dbReference type="EnsemblPlants" id="KEH23225"/>
    </source>
</evidence>
<proteinExistence type="predicted"/>
<keyword evidence="1 2" id="KW-0812">Transmembrane</keyword>
<feature type="transmembrane region" description="Helical" evidence="1">
    <location>
        <begin position="12"/>
        <end position="33"/>
    </location>
</feature>
<evidence type="ECO:0000313" key="4">
    <source>
        <dbReference type="Proteomes" id="UP000002051"/>
    </source>
</evidence>
<evidence type="ECO:0000313" key="2">
    <source>
        <dbReference type="EMBL" id="KEH23225.1"/>
    </source>
</evidence>
<dbReference type="Proteomes" id="UP000002051">
    <property type="component" value="Unassembled WGS sequence"/>
</dbReference>
<name>A0A072UBJ0_MEDTR</name>
<reference evidence="2 4" key="2">
    <citation type="journal article" date="2014" name="BMC Genomics">
        <title>An improved genome release (version Mt4.0) for the model legume Medicago truncatula.</title>
        <authorList>
            <person name="Tang H."/>
            <person name="Krishnakumar V."/>
            <person name="Bidwell S."/>
            <person name="Rosen B."/>
            <person name="Chan A."/>
            <person name="Zhou S."/>
            <person name="Gentzbittel L."/>
            <person name="Childs K.L."/>
            <person name="Yandell M."/>
            <person name="Gundlach H."/>
            <person name="Mayer K.F."/>
            <person name="Schwartz D.C."/>
            <person name="Town C.D."/>
        </authorList>
    </citation>
    <scope>GENOME REANNOTATION</scope>
    <source>
        <strain evidence="2">A17</strain>
        <strain evidence="3 4">cv. Jemalong A17</strain>
    </source>
</reference>
<keyword evidence="4" id="KW-1185">Reference proteome</keyword>
<dbReference type="EMBL" id="CM001223">
    <property type="protein sequence ID" value="KEH23225.1"/>
    <property type="molecule type" value="Genomic_DNA"/>
</dbReference>
<dbReference type="EnsemblPlants" id="KEH23225">
    <property type="protein sequence ID" value="KEH23225"/>
    <property type="gene ID" value="MTR_7g070055"/>
</dbReference>
<gene>
    <name evidence="2" type="ordered locus">MTR_7g070055</name>
</gene>
<sequence>MLDPLSLGWKWHSGVGLLLTLLGLQFWVLNTFLTPIVEELDKENPIACGRRFSQVTL</sequence>
<organism evidence="2 4">
    <name type="scientific">Medicago truncatula</name>
    <name type="common">Barrel medic</name>
    <name type="synonym">Medicago tribuloides</name>
    <dbReference type="NCBI Taxonomy" id="3880"/>
    <lineage>
        <taxon>Eukaryota</taxon>
        <taxon>Viridiplantae</taxon>
        <taxon>Streptophyta</taxon>
        <taxon>Embryophyta</taxon>
        <taxon>Tracheophyta</taxon>
        <taxon>Spermatophyta</taxon>
        <taxon>Magnoliopsida</taxon>
        <taxon>eudicotyledons</taxon>
        <taxon>Gunneridae</taxon>
        <taxon>Pentapetalae</taxon>
        <taxon>rosids</taxon>
        <taxon>fabids</taxon>
        <taxon>Fabales</taxon>
        <taxon>Fabaceae</taxon>
        <taxon>Papilionoideae</taxon>
        <taxon>50 kb inversion clade</taxon>
        <taxon>NPAAA clade</taxon>
        <taxon>Hologalegina</taxon>
        <taxon>IRL clade</taxon>
        <taxon>Trifolieae</taxon>
        <taxon>Medicago</taxon>
    </lineage>
</organism>
<reference evidence="3" key="3">
    <citation type="submission" date="2015-04" db="UniProtKB">
        <authorList>
            <consortium name="EnsemblPlants"/>
        </authorList>
    </citation>
    <scope>IDENTIFICATION</scope>
    <source>
        <strain evidence="3">cv. Jemalong A17</strain>
    </source>
</reference>
<accession>A0A072UBJ0</accession>